<feature type="compositionally biased region" description="Basic residues" evidence="2">
    <location>
        <begin position="462"/>
        <end position="472"/>
    </location>
</feature>
<dbReference type="Gene3D" id="3.30.160.60">
    <property type="entry name" value="Classic Zinc Finger"/>
    <property type="match status" value="2"/>
</dbReference>
<dbReference type="SUPFAM" id="SSF57667">
    <property type="entry name" value="beta-beta-alpha zinc fingers"/>
    <property type="match status" value="1"/>
</dbReference>
<dbReference type="Proteomes" id="UP000811619">
    <property type="component" value="Unassembled WGS sequence"/>
</dbReference>
<dbReference type="InterPro" id="IPR013087">
    <property type="entry name" value="Znf_C2H2_type"/>
</dbReference>
<proteinExistence type="predicted"/>
<evidence type="ECO:0000313" key="5">
    <source>
        <dbReference type="Proteomes" id="UP000811619"/>
    </source>
</evidence>
<dbReference type="OrthoDB" id="9368434at2759"/>
<feature type="compositionally biased region" description="Low complexity" evidence="2">
    <location>
        <begin position="108"/>
        <end position="120"/>
    </location>
</feature>
<keyword evidence="1" id="KW-0479">Metal-binding</keyword>
<dbReference type="EMBL" id="SRPY01000089">
    <property type="protein sequence ID" value="KAG5928945.1"/>
    <property type="molecule type" value="Genomic_DNA"/>
</dbReference>
<keyword evidence="1" id="KW-0863">Zinc-finger</keyword>
<feature type="compositionally biased region" description="Basic and acidic residues" evidence="2">
    <location>
        <begin position="121"/>
        <end position="139"/>
    </location>
</feature>
<feature type="region of interest" description="Disordered" evidence="2">
    <location>
        <begin position="1"/>
        <end position="23"/>
    </location>
</feature>
<evidence type="ECO:0000313" key="4">
    <source>
        <dbReference type="EMBL" id="KAG5928945.1"/>
    </source>
</evidence>
<feature type="region of interest" description="Disordered" evidence="2">
    <location>
        <begin position="68"/>
        <end position="140"/>
    </location>
</feature>
<dbReference type="Pfam" id="PF13909">
    <property type="entry name" value="zf-H2C2_5"/>
    <property type="match status" value="1"/>
</dbReference>
<keyword evidence="1" id="KW-0862">Zinc</keyword>
<feature type="region of interest" description="Disordered" evidence="2">
    <location>
        <begin position="446"/>
        <end position="529"/>
    </location>
</feature>
<dbReference type="PROSITE" id="PS00028">
    <property type="entry name" value="ZINC_FINGER_C2H2_1"/>
    <property type="match status" value="1"/>
</dbReference>
<sequence>MSFPNPRRRTSVRRFDKDSEGGSALKATVVLRKGATFHCPTSPVSSISNDFVPPRLLRAHSHLEDVGDTNRRLTSLTLKDTEEDPAKTNKSGRRSSPRQWSTHQSKQASDSGLGSSIASSQEKKYEPVQTTREKKDVKANRVSSTLIAGASVSKQILPAMSYESRCCIYKRTLHPLKEKPSLKDFETILCDIPNRMHCKEIICLRDLEKSLIFRAGPERVKSATSYLDFCLSAIRCIQATVQYIPEHEQIRSDDRPYTNGYFIDLTEQIYEYGRQLAAAKDQSGAVDDNVNRDDKIRLHGGIADNGRPAELIRVKEDGTAVSMATGKIVNLEESPVKFKRSLSEQRDGDEEIRRSMARKRKNATAEELAPKLCRQPGCNKEFKRRCDLTKHEKTHTRPWKCHVTTCPYYITGWPTEKERGRHINDKHSDSPTVHICEECSFTSKRESNLKQHMERSHNTPYVRKRTNRKKGSGKSSSPAQQQQDQQEQEQEQEQEQTPPLGSVSLPTMAPCFSLPTPPQDQDGLAHTNYHGNGHGLAPCGNSLGTEPLTMERISPSSSASPYAQYHPYVDNDNFIVDDEELYAASMRFPSHQPAHGQIYHDKLGQLASSLYQTSVPYSAPLSKPAHLSPTGQEDVMLFTPKSLLDVDEGLGGFSHIEGRDPLLFDDGYNHKGGFGIHLPPLFGHDSSQANDSFSQASLSDFAQLPEWYATS</sequence>
<comment type="caution">
    <text evidence="4">The sequence shown here is derived from an EMBL/GenBank/DDBJ whole genome shotgun (WGS) entry which is preliminary data.</text>
</comment>
<evidence type="ECO:0000256" key="2">
    <source>
        <dbReference type="SAM" id="MobiDB-lite"/>
    </source>
</evidence>
<organism evidence="4 5">
    <name type="scientific">Claviceps africana</name>
    <dbReference type="NCBI Taxonomy" id="83212"/>
    <lineage>
        <taxon>Eukaryota</taxon>
        <taxon>Fungi</taxon>
        <taxon>Dikarya</taxon>
        <taxon>Ascomycota</taxon>
        <taxon>Pezizomycotina</taxon>
        <taxon>Sordariomycetes</taxon>
        <taxon>Hypocreomycetidae</taxon>
        <taxon>Hypocreales</taxon>
        <taxon>Clavicipitaceae</taxon>
        <taxon>Claviceps</taxon>
    </lineage>
</organism>
<dbReference type="GO" id="GO:0008270">
    <property type="term" value="F:zinc ion binding"/>
    <property type="evidence" value="ECO:0007669"/>
    <property type="project" value="UniProtKB-KW"/>
</dbReference>
<gene>
    <name evidence="4" type="ORF">E4U42_007650</name>
</gene>
<protein>
    <recommendedName>
        <fullName evidence="3">C2H2-type domain-containing protein</fullName>
    </recommendedName>
</protein>
<evidence type="ECO:0000256" key="1">
    <source>
        <dbReference type="PROSITE-ProRule" id="PRU00042"/>
    </source>
</evidence>
<feature type="compositionally biased region" description="Basic residues" evidence="2">
    <location>
        <begin position="1"/>
        <end position="12"/>
    </location>
</feature>
<evidence type="ECO:0000259" key="3">
    <source>
        <dbReference type="PROSITE" id="PS50157"/>
    </source>
</evidence>
<feature type="domain" description="C2H2-type" evidence="3">
    <location>
        <begin position="371"/>
        <end position="400"/>
    </location>
</feature>
<accession>A0A8K0NNJ1</accession>
<feature type="compositionally biased region" description="Polar residues" evidence="2">
    <location>
        <begin position="97"/>
        <end position="107"/>
    </location>
</feature>
<name>A0A8K0NNJ1_9HYPO</name>
<dbReference type="PROSITE" id="PS50157">
    <property type="entry name" value="ZINC_FINGER_C2H2_2"/>
    <property type="match status" value="1"/>
</dbReference>
<keyword evidence="5" id="KW-1185">Reference proteome</keyword>
<feature type="compositionally biased region" description="Basic and acidic residues" evidence="2">
    <location>
        <begin position="446"/>
        <end position="457"/>
    </location>
</feature>
<reference evidence="4" key="1">
    <citation type="journal article" date="2020" name="bioRxiv">
        <title>Whole genome comparisons of ergot fungi reveals the divergence and evolution of species within the genus Claviceps are the result of varying mechanisms driving genome evolution and host range expansion.</title>
        <authorList>
            <person name="Wyka S.A."/>
            <person name="Mondo S.J."/>
            <person name="Liu M."/>
            <person name="Dettman J."/>
            <person name="Nalam V."/>
            <person name="Broders K.D."/>
        </authorList>
    </citation>
    <scope>NUCLEOTIDE SEQUENCE</scope>
    <source>
        <strain evidence="4">CCC 489</strain>
    </source>
</reference>
<dbReference type="InterPro" id="IPR036236">
    <property type="entry name" value="Znf_C2H2_sf"/>
</dbReference>
<dbReference type="SMART" id="SM00355">
    <property type="entry name" value="ZnF_C2H2"/>
    <property type="match status" value="2"/>
</dbReference>
<dbReference type="AlphaFoldDB" id="A0A8K0NNJ1"/>